<dbReference type="PANTHER" id="PTHR30417">
    <property type="entry name" value="N-ACETYLMURAMOYL-L-ALANINE AMIDASE AMID"/>
    <property type="match status" value="1"/>
</dbReference>
<evidence type="ECO:0000256" key="4">
    <source>
        <dbReference type="ARBA" id="ARBA00023316"/>
    </source>
</evidence>
<comment type="caution">
    <text evidence="7">The sequence shown here is derived from an EMBL/GenBank/DDBJ whole genome shotgun (WGS) entry which is preliminary data.</text>
</comment>
<protein>
    <recommendedName>
        <fullName evidence="2">N-acetylmuramoyl-L-alanine amidase</fullName>
        <ecNumber evidence="2">3.5.1.28</ecNumber>
    </recommendedName>
</protein>
<feature type="region of interest" description="Disordered" evidence="5">
    <location>
        <begin position="188"/>
        <end position="229"/>
    </location>
</feature>
<evidence type="ECO:0000256" key="3">
    <source>
        <dbReference type="ARBA" id="ARBA00022801"/>
    </source>
</evidence>
<dbReference type="AlphaFoldDB" id="A0A2N5N9Q5"/>
<dbReference type="InterPro" id="IPR036505">
    <property type="entry name" value="Amidase/PGRP_sf"/>
</dbReference>
<feature type="domain" description="N-acetylmuramoyl-L-alanine amidase" evidence="6">
    <location>
        <begin position="18"/>
        <end position="163"/>
    </location>
</feature>
<organism evidence="7 8">
    <name type="scientific">Paenibacillus pasadenensis</name>
    <dbReference type="NCBI Taxonomy" id="217090"/>
    <lineage>
        <taxon>Bacteria</taxon>
        <taxon>Bacillati</taxon>
        <taxon>Bacillota</taxon>
        <taxon>Bacilli</taxon>
        <taxon>Bacillales</taxon>
        <taxon>Paenibacillaceae</taxon>
        <taxon>Paenibacillus</taxon>
    </lineage>
</organism>
<dbReference type="PANTHER" id="PTHR30417:SF1">
    <property type="entry name" value="N-ACETYLMURAMOYL-L-ALANINE AMIDASE AMID"/>
    <property type="match status" value="1"/>
</dbReference>
<dbReference type="GO" id="GO:0071555">
    <property type="term" value="P:cell wall organization"/>
    <property type="evidence" value="ECO:0007669"/>
    <property type="project" value="UniProtKB-KW"/>
</dbReference>
<reference evidence="7 8" key="1">
    <citation type="submission" date="2017-05" db="EMBL/GenBank/DDBJ databases">
        <title>Functional genome analysis of Paenibacillus pasadenensis strain R16: insights on endophytic life style and antifungal activity.</title>
        <authorList>
            <person name="Passera A."/>
            <person name="Marcolungo L."/>
            <person name="Casati P."/>
            <person name="Brasca M."/>
            <person name="Quaglino F."/>
            <person name="Delledonne M."/>
        </authorList>
    </citation>
    <scope>NUCLEOTIDE SEQUENCE [LARGE SCALE GENOMIC DNA]</scope>
    <source>
        <strain evidence="7 8">R16</strain>
    </source>
</reference>
<comment type="catalytic activity">
    <reaction evidence="1">
        <text>Hydrolyzes the link between N-acetylmuramoyl residues and L-amino acid residues in certain cell-wall glycopeptides.</text>
        <dbReference type="EC" id="3.5.1.28"/>
    </reaction>
</comment>
<evidence type="ECO:0000313" key="7">
    <source>
        <dbReference type="EMBL" id="PLT47062.1"/>
    </source>
</evidence>
<dbReference type="InterPro" id="IPR051206">
    <property type="entry name" value="NAMLAA_amidase_2"/>
</dbReference>
<dbReference type="SMART" id="SM00644">
    <property type="entry name" value="Ami_2"/>
    <property type="match status" value="1"/>
</dbReference>
<evidence type="ECO:0000256" key="2">
    <source>
        <dbReference type="ARBA" id="ARBA00011901"/>
    </source>
</evidence>
<evidence type="ECO:0000256" key="5">
    <source>
        <dbReference type="SAM" id="MobiDB-lite"/>
    </source>
</evidence>
<dbReference type="CDD" id="cd06583">
    <property type="entry name" value="PGRP"/>
    <property type="match status" value="1"/>
</dbReference>
<keyword evidence="8" id="KW-1185">Reference proteome</keyword>
<feature type="compositionally biased region" description="Low complexity" evidence="5">
    <location>
        <begin position="190"/>
        <end position="208"/>
    </location>
</feature>
<sequence length="333" mass="36323">MIDLGYPIERRYIRIRPQTRPGLRLTAGSPAFFVAHDTGNPGATADAHYRYFDRQTERIASAHVFIDDTRILEIIPTGTGDDPAEKAYHVQRQAPEDNRRFGADANDAALGIELCYGGAIRFEAAYDRYVAYLAYCCAKWSKVPSTHIVSHGQLDPTRKRDCEQALATAGRTLADLIRDVERKLAAAVQAEESSARPAEPSSAGSSGRNQAGAAADSAKTQQDGATAASSPAALSAATCSHLVRSYIQPAWHERIQAGDSEGAAHYARLAERLRRCVDGERLLKSNAQEIIVGWLSPAWFKTRAKGENPDRFRAMADELRRCAAIPPSGSALW</sequence>
<keyword evidence="4" id="KW-0961">Cell wall biogenesis/degradation</keyword>
<evidence type="ECO:0000256" key="1">
    <source>
        <dbReference type="ARBA" id="ARBA00001561"/>
    </source>
</evidence>
<dbReference type="Pfam" id="PF01510">
    <property type="entry name" value="Amidase_2"/>
    <property type="match status" value="1"/>
</dbReference>
<evidence type="ECO:0000313" key="8">
    <source>
        <dbReference type="Proteomes" id="UP000234789"/>
    </source>
</evidence>
<dbReference type="GO" id="GO:0009254">
    <property type="term" value="P:peptidoglycan turnover"/>
    <property type="evidence" value="ECO:0007669"/>
    <property type="project" value="TreeGrafter"/>
</dbReference>
<dbReference type="InterPro" id="IPR002502">
    <property type="entry name" value="Amidase_domain"/>
</dbReference>
<dbReference type="GO" id="GO:0009253">
    <property type="term" value="P:peptidoglycan catabolic process"/>
    <property type="evidence" value="ECO:0007669"/>
    <property type="project" value="InterPro"/>
</dbReference>
<name>A0A2N5N9Q5_9BACL</name>
<accession>A0A2N5N9Q5</accession>
<proteinExistence type="predicted"/>
<dbReference type="EC" id="3.5.1.28" evidence="2"/>
<dbReference type="Proteomes" id="UP000234789">
    <property type="component" value="Unassembled WGS sequence"/>
</dbReference>
<gene>
    <name evidence="7" type="ORF">B8V81_1286</name>
</gene>
<evidence type="ECO:0000259" key="6">
    <source>
        <dbReference type="SMART" id="SM00644"/>
    </source>
</evidence>
<keyword evidence="3 7" id="KW-0378">Hydrolase</keyword>
<dbReference type="Gene3D" id="3.40.80.10">
    <property type="entry name" value="Peptidoglycan recognition protein-like"/>
    <property type="match status" value="1"/>
</dbReference>
<dbReference type="SUPFAM" id="SSF55846">
    <property type="entry name" value="N-acetylmuramoyl-L-alanine amidase-like"/>
    <property type="match status" value="1"/>
</dbReference>
<dbReference type="RefSeq" id="WP_101807990.1">
    <property type="nucleotide sequence ID" value="NZ_NFEZ01000003.1"/>
</dbReference>
<dbReference type="EMBL" id="NFEZ01000003">
    <property type="protein sequence ID" value="PLT47062.1"/>
    <property type="molecule type" value="Genomic_DNA"/>
</dbReference>
<dbReference type="GO" id="GO:0008745">
    <property type="term" value="F:N-acetylmuramoyl-L-alanine amidase activity"/>
    <property type="evidence" value="ECO:0007669"/>
    <property type="project" value="UniProtKB-EC"/>
</dbReference>